<dbReference type="Proteomes" id="UP001497480">
    <property type="component" value="Unassembled WGS sequence"/>
</dbReference>
<gene>
    <name evidence="4" type="ORF">LLUT_LOCUS26100</name>
</gene>
<comment type="caution">
    <text evidence="4">The sequence shown here is derived from an EMBL/GenBank/DDBJ whole genome shotgun (WGS) entry which is preliminary data.</text>
</comment>
<keyword evidence="2" id="KW-1133">Transmembrane helix</keyword>
<evidence type="ECO:0000256" key="3">
    <source>
        <dbReference type="SAM" id="SignalP"/>
    </source>
</evidence>
<organism evidence="4 5">
    <name type="scientific">Lupinus luteus</name>
    <name type="common">European yellow lupine</name>
    <dbReference type="NCBI Taxonomy" id="3873"/>
    <lineage>
        <taxon>Eukaryota</taxon>
        <taxon>Viridiplantae</taxon>
        <taxon>Streptophyta</taxon>
        <taxon>Embryophyta</taxon>
        <taxon>Tracheophyta</taxon>
        <taxon>Spermatophyta</taxon>
        <taxon>Magnoliopsida</taxon>
        <taxon>eudicotyledons</taxon>
        <taxon>Gunneridae</taxon>
        <taxon>Pentapetalae</taxon>
        <taxon>rosids</taxon>
        <taxon>fabids</taxon>
        <taxon>Fabales</taxon>
        <taxon>Fabaceae</taxon>
        <taxon>Papilionoideae</taxon>
        <taxon>50 kb inversion clade</taxon>
        <taxon>genistoids sensu lato</taxon>
        <taxon>core genistoids</taxon>
        <taxon>Genisteae</taxon>
        <taxon>Lupinus</taxon>
    </lineage>
</organism>
<dbReference type="PANTHER" id="PTHR37189:SF2">
    <property type="entry name" value="PROTEIN, PUTATIVE-RELATED"/>
    <property type="match status" value="1"/>
</dbReference>
<dbReference type="PANTHER" id="PTHR37189">
    <property type="entry name" value="CONCANAVALIN A-LIKE LECTIN/GLUCANASE DOMAIN-CONTAINING PROTEIN-RELATED"/>
    <property type="match status" value="1"/>
</dbReference>
<reference evidence="4 5" key="1">
    <citation type="submission" date="2024-03" db="EMBL/GenBank/DDBJ databases">
        <authorList>
            <person name="Martinez-Hernandez J."/>
        </authorList>
    </citation>
    <scope>NUCLEOTIDE SEQUENCE [LARGE SCALE GENOMIC DNA]</scope>
</reference>
<sequence length="155" mass="16505">MAPEPAILLTVLILAALSSARDLRPSDHGLIFQTLSPASAYFTPEMKSFFNTDKSSPSTSSSVALPRTMNYGDATPPSWRRSNTSDGGGDSLGKALMAVSVVCGIAGVVLLVASVMIYMYKHPKQELNAAFGREDGNDGENNEDNNKLQIVVHSS</sequence>
<keyword evidence="2" id="KW-0472">Membrane</keyword>
<dbReference type="AlphaFoldDB" id="A0AAV1XTF6"/>
<feature type="transmembrane region" description="Helical" evidence="2">
    <location>
        <begin position="95"/>
        <end position="120"/>
    </location>
</feature>
<accession>A0AAV1XTF6</accession>
<protein>
    <submittedName>
        <fullName evidence="4">Uncharacterized protein</fullName>
    </submittedName>
</protein>
<feature type="region of interest" description="Disordered" evidence="1">
    <location>
        <begin position="51"/>
        <end position="87"/>
    </location>
</feature>
<proteinExistence type="predicted"/>
<keyword evidence="5" id="KW-1185">Reference proteome</keyword>
<evidence type="ECO:0000256" key="2">
    <source>
        <dbReference type="SAM" id="Phobius"/>
    </source>
</evidence>
<evidence type="ECO:0000256" key="1">
    <source>
        <dbReference type="SAM" id="MobiDB-lite"/>
    </source>
</evidence>
<evidence type="ECO:0000313" key="4">
    <source>
        <dbReference type="EMBL" id="CAL0325040.1"/>
    </source>
</evidence>
<keyword evidence="3" id="KW-0732">Signal</keyword>
<feature type="signal peptide" evidence="3">
    <location>
        <begin position="1"/>
        <end position="20"/>
    </location>
</feature>
<evidence type="ECO:0000313" key="5">
    <source>
        <dbReference type="Proteomes" id="UP001497480"/>
    </source>
</evidence>
<name>A0AAV1XTF6_LUPLU</name>
<feature type="chain" id="PRO_5043640202" evidence="3">
    <location>
        <begin position="21"/>
        <end position="155"/>
    </location>
</feature>
<dbReference type="EMBL" id="CAXHTB010000018">
    <property type="protein sequence ID" value="CAL0325040.1"/>
    <property type="molecule type" value="Genomic_DNA"/>
</dbReference>
<keyword evidence="2" id="KW-0812">Transmembrane</keyword>